<organism evidence="2 3">
    <name type="scientific">Ceraceosorus bombacis</name>
    <dbReference type="NCBI Taxonomy" id="401625"/>
    <lineage>
        <taxon>Eukaryota</taxon>
        <taxon>Fungi</taxon>
        <taxon>Dikarya</taxon>
        <taxon>Basidiomycota</taxon>
        <taxon>Ustilaginomycotina</taxon>
        <taxon>Exobasidiomycetes</taxon>
        <taxon>Ceraceosorales</taxon>
        <taxon>Ceraceosoraceae</taxon>
        <taxon>Ceraceosorus</taxon>
    </lineage>
</organism>
<dbReference type="OrthoDB" id="10297669at2759"/>
<evidence type="ECO:0000256" key="1">
    <source>
        <dbReference type="SAM" id="MobiDB-lite"/>
    </source>
</evidence>
<feature type="compositionally biased region" description="Basic and acidic residues" evidence="1">
    <location>
        <begin position="204"/>
        <end position="214"/>
    </location>
</feature>
<proteinExistence type="predicted"/>
<accession>A0A0P1BB60</accession>
<evidence type="ECO:0000313" key="2">
    <source>
        <dbReference type="EMBL" id="CEH12465.1"/>
    </source>
</evidence>
<evidence type="ECO:0000313" key="3">
    <source>
        <dbReference type="Proteomes" id="UP000054845"/>
    </source>
</evidence>
<dbReference type="AlphaFoldDB" id="A0A0P1BB60"/>
<keyword evidence="3" id="KW-1185">Reference proteome</keyword>
<reference evidence="2 3" key="1">
    <citation type="submission" date="2014-09" db="EMBL/GenBank/DDBJ databases">
        <authorList>
            <person name="Magalhaes I.L.F."/>
            <person name="Oliveira U."/>
            <person name="Santos F.R."/>
            <person name="Vidigal T.H.D.A."/>
            <person name="Brescovit A.D."/>
            <person name="Santos A.J."/>
        </authorList>
    </citation>
    <scope>NUCLEOTIDE SEQUENCE [LARGE SCALE GENOMIC DNA]</scope>
</reference>
<sequence length="228" mass="25946">MDHTPRLSLCPALVAPNICPIQRRRSSATPTISAASLAELFHAEKMLSQEPKVIASEPMVIAHEPKVTKSRPDEVKAIQYKTTIYRPGRLTPEGERMAIPYHIHEYDARTSRGKWTMLNGNRKTEPTSWDHIGPNHLHTGDLKHLGSWKPEGLKNHNPKVSLFYTHMNRPGYTAKTEVLFSNFKSMTKTLPTGPERKELKRQAYLKKSAEEKRQAANARRPPKYPVKP</sequence>
<name>A0A0P1BB60_9BASI</name>
<dbReference type="Proteomes" id="UP000054845">
    <property type="component" value="Unassembled WGS sequence"/>
</dbReference>
<dbReference type="EMBL" id="CCYA01000149">
    <property type="protein sequence ID" value="CEH12465.1"/>
    <property type="molecule type" value="Genomic_DNA"/>
</dbReference>
<protein>
    <submittedName>
        <fullName evidence="2">Uncharacterized protein</fullName>
    </submittedName>
</protein>
<feature type="region of interest" description="Disordered" evidence="1">
    <location>
        <begin position="204"/>
        <end position="228"/>
    </location>
</feature>